<dbReference type="STRING" id="1677920.LS71_05160"/>
<dbReference type="Gene3D" id="1.20.58.1790">
    <property type="entry name" value="JHP933, helical tail domain"/>
    <property type="match status" value="1"/>
</dbReference>
<dbReference type="Proteomes" id="UP000029733">
    <property type="component" value="Unassembled WGS sequence"/>
</dbReference>
<dbReference type="Gene3D" id="3.10.450.620">
    <property type="entry name" value="JHP933, nucleotidyltransferase-like core domain"/>
    <property type="match status" value="1"/>
</dbReference>
<dbReference type="EMBL" id="JRPR02000004">
    <property type="protein sequence ID" value="TLD96375.1"/>
    <property type="molecule type" value="Genomic_DNA"/>
</dbReference>
<organism evidence="1 2">
    <name type="scientific">Helicobacter jaachi</name>
    <dbReference type="NCBI Taxonomy" id="1677920"/>
    <lineage>
        <taxon>Bacteria</taxon>
        <taxon>Pseudomonadati</taxon>
        <taxon>Campylobacterota</taxon>
        <taxon>Epsilonproteobacteria</taxon>
        <taxon>Campylobacterales</taxon>
        <taxon>Helicobacteraceae</taxon>
        <taxon>Helicobacter</taxon>
    </lineage>
</organism>
<dbReference type="InterPro" id="IPR014942">
    <property type="entry name" value="AbiEii"/>
</dbReference>
<name>A0A4U8T9F8_9HELI</name>
<comment type="caution">
    <text evidence="1">The sequence shown here is derived from an EMBL/GenBank/DDBJ whole genome shotgun (WGS) entry which is preliminary data.</text>
</comment>
<gene>
    <name evidence="1" type="ORF">LS71_006540</name>
</gene>
<dbReference type="Pfam" id="PF08843">
    <property type="entry name" value="AbiEii"/>
    <property type="match status" value="1"/>
</dbReference>
<protein>
    <recommendedName>
        <fullName evidence="3">Nucleotidyl transferase AbiEii/AbiGii toxin family protein</fullName>
    </recommendedName>
</protein>
<sequence>MPKNNAPQHNTSQHYAQKLEFMRSILPYFSEGFVLKGSGALGLFYGLNRYARDLNFDSMSEHLNFMECLEAHKDFKRWRICEQRESETSFSVVIEYGLDLEARDSLKIESSAIYSAFLRHNYLDVDNILGVKVYALHELIAMKKWAFGNKERIRDLYDLHFLLEHYPQYFDKNTLLDMYMQISYMEASTIEARLNADVAAGKIVFVDTSTKLDTAYFAQNMLAKISQMLKGKAK</sequence>
<dbReference type="AlphaFoldDB" id="A0A4U8T9F8"/>
<evidence type="ECO:0000313" key="1">
    <source>
        <dbReference type="EMBL" id="TLD96375.1"/>
    </source>
</evidence>
<proteinExistence type="predicted"/>
<keyword evidence="2" id="KW-1185">Reference proteome</keyword>
<evidence type="ECO:0000313" key="2">
    <source>
        <dbReference type="Proteomes" id="UP000029733"/>
    </source>
</evidence>
<dbReference type="RefSeq" id="WP_034354602.1">
    <property type="nucleotide sequence ID" value="NZ_JRPR02000004.1"/>
</dbReference>
<reference evidence="1 2" key="1">
    <citation type="journal article" date="2014" name="Genome Announc.">
        <title>Draft genome sequences of eight enterohepatic helicobacter species isolated from both laboratory and wild rodents.</title>
        <authorList>
            <person name="Sheh A."/>
            <person name="Shen Z."/>
            <person name="Fox J.G."/>
        </authorList>
    </citation>
    <scope>NUCLEOTIDE SEQUENCE [LARGE SCALE GENOMIC DNA]</scope>
    <source>
        <strain evidence="1 2">MIT 09-6949</strain>
    </source>
</reference>
<accession>A0A4U8T9F8</accession>
<dbReference type="OrthoDB" id="5504847at2"/>
<evidence type="ECO:0008006" key="3">
    <source>
        <dbReference type="Google" id="ProtNLM"/>
    </source>
</evidence>